<feature type="chain" id="PRO_5041454013" description="F-box domain-containing protein" evidence="1">
    <location>
        <begin position="19"/>
        <end position="127"/>
    </location>
</feature>
<sequence length="127" mass="14156">MFRQKTSTLLMLLGACSFCPITKNGLKRTRDETESESDEILRPNKFTIVADESNLQPANTGGLDTVSRVIVRTSAISMPSTPLSLPVVTLPLRTLFDLPAEIFVKILGYLGPRCFRKNTRRLTISKQ</sequence>
<evidence type="ECO:0000313" key="3">
    <source>
        <dbReference type="Proteomes" id="UP001172101"/>
    </source>
</evidence>
<dbReference type="Proteomes" id="UP001172101">
    <property type="component" value="Unassembled WGS sequence"/>
</dbReference>
<dbReference type="RefSeq" id="XP_060292134.1">
    <property type="nucleotide sequence ID" value="XM_060440513.1"/>
</dbReference>
<protein>
    <recommendedName>
        <fullName evidence="4">F-box domain-containing protein</fullName>
    </recommendedName>
</protein>
<feature type="signal peptide" evidence="1">
    <location>
        <begin position="1"/>
        <end position="18"/>
    </location>
</feature>
<evidence type="ECO:0000313" key="2">
    <source>
        <dbReference type="EMBL" id="KAK0707040.1"/>
    </source>
</evidence>
<name>A0AA40A0Q3_9PEZI</name>
<dbReference type="EMBL" id="JAUIRO010000007">
    <property type="protein sequence ID" value="KAK0707040.1"/>
    <property type="molecule type" value="Genomic_DNA"/>
</dbReference>
<comment type="caution">
    <text evidence="2">The sequence shown here is derived from an EMBL/GenBank/DDBJ whole genome shotgun (WGS) entry which is preliminary data.</text>
</comment>
<evidence type="ECO:0008006" key="4">
    <source>
        <dbReference type="Google" id="ProtNLM"/>
    </source>
</evidence>
<dbReference type="GeneID" id="85323783"/>
<dbReference type="PROSITE" id="PS51257">
    <property type="entry name" value="PROKAR_LIPOPROTEIN"/>
    <property type="match status" value="1"/>
</dbReference>
<organism evidence="2 3">
    <name type="scientific">Lasiosphaeria miniovina</name>
    <dbReference type="NCBI Taxonomy" id="1954250"/>
    <lineage>
        <taxon>Eukaryota</taxon>
        <taxon>Fungi</taxon>
        <taxon>Dikarya</taxon>
        <taxon>Ascomycota</taxon>
        <taxon>Pezizomycotina</taxon>
        <taxon>Sordariomycetes</taxon>
        <taxon>Sordariomycetidae</taxon>
        <taxon>Sordariales</taxon>
        <taxon>Lasiosphaeriaceae</taxon>
        <taxon>Lasiosphaeria</taxon>
    </lineage>
</organism>
<reference evidence="2" key="1">
    <citation type="submission" date="2023-06" db="EMBL/GenBank/DDBJ databases">
        <title>Genome-scale phylogeny and comparative genomics of the fungal order Sordariales.</title>
        <authorList>
            <consortium name="Lawrence Berkeley National Laboratory"/>
            <person name="Hensen N."/>
            <person name="Bonometti L."/>
            <person name="Westerberg I."/>
            <person name="Brannstrom I.O."/>
            <person name="Guillou S."/>
            <person name="Cros-Aarteil S."/>
            <person name="Calhoun S."/>
            <person name="Haridas S."/>
            <person name="Kuo A."/>
            <person name="Mondo S."/>
            <person name="Pangilinan J."/>
            <person name="Riley R."/>
            <person name="LaButti K."/>
            <person name="Andreopoulos B."/>
            <person name="Lipzen A."/>
            <person name="Chen C."/>
            <person name="Yanf M."/>
            <person name="Daum C."/>
            <person name="Ng V."/>
            <person name="Clum A."/>
            <person name="Steindorff A."/>
            <person name="Ohm R."/>
            <person name="Martin F."/>
            <person name="Silar P."/>
            <person name="Natvig D."/>
            <person name="Lalanne C."/>
            <person name="Gautier V."/>
            <person name="Ament-velasquez S.L."/>
            <person name="Kruys A."/>
            <person name="Hutchinson M.I."/>
            <person name="Powell A.J."/>
            <person name="Barry K."/>
            <person name="Miller A.N."/>
            <person name="Grigoriev I.V."/>
            <person name="Debuchy R."/>
            <person name="Gladieux P."/>
            <person name="Thoren M.H."/>
            <person name="Johannesson H."/>
        </authorList>
    </citation>
    <scope>NUCLEOTIDE SEQUENCE</scope>
    <source>
        <strain evidence="2">SMH2392-1A</strain>
    </source>
</reference>
<keyword evidence="3" id="KW-1185">Reference proteome</keyword>
<accession>A0AA40A0Q3</accession>
<proteinExistence type="predicted"/>
<dbReference type="AlphaFoldDB" id="A0AA40A0Q3"/>
<keyword evidence="1" id="KW-0732">Signal</keyword>
<evidence type="ECO:0000256" key="1">
    <source>
        <dbReference type="SAM" id="SignalP"/>
    </source>
</evidence>
<gene>
    <name evidence="2" type="ORF">B0T26DRAFT_680618</name>
</gene>